<reference evidence="2" key="2">
    <citation type="journal article" date="2023" name="Commun. Biol.">
        <title>Intrasexual cuticular hydrocarbon dimorphism in a wasp sheds light on hydrocarbon biosynthesis genes in Hymenoptera.</title>
        <authorList>
            <person name="Moris V.C."/>
            <person name="Podsiadlowski L."/>
            <person name="Martin S."/>
            <person name="Oeyen J.P."/>
            <person name="Donath A."/>
            <person name="Petersen M."/>
            <person name="Wilbrandt J."/>
            <person name="Misof B."/>
            <person name="Liedtke D."/>
            <person name="Thamm M."/>
            <person name="Scheiner R."/>
            <person name="Schmitt T."/>
            <person name="Niehuis O."/>
        </authorList>
    </citation>
    <scope>NUCLEOTIDE SEQUENCE</scope>
    <source>
        <strain evidence="2">GBR_01_08_01A</strain>
    </source>
</reference>
<evidence type="ECO:0000313" key="3">
    <source>
        <dbReference type="Proteomes" id="UP001258017"/>
    </source>
</evidence>
<evidence type="ECO:0000313" key="2">
    <source>
        <dbReference type="EMBL" id="KAK2588615.1"/>
    </source>
</evidence>
<protein>
    <submittedName>
        <fullName evidence="2">Uncharacterized protein</fullName>
    </submittedName>
</protein>
<sequence length="164" mass="18930">MDNSLKLQKESDSSCESRFQQMPERERRRECRLAGFLVKAYPDPRIPREEKEAGNGGPVFLPFSLKLVLPSGLPSFPSVLGFARHEEHILLRYVVAVSSERLRPYIQKLFYLLDVDSDEGLRSLCNFLFSCMTLHNNYSHFTRLYAIDRIVVASTVFLIGWNDL</sequence>
<evidence type="ECO:0000256" key="1">
    <source>
        <dbReference type="SAM" id="MobiDB-lite"/>
    </source>
</evidence>
<dbReference type="Proteomes" id="UP001258017">
    <property type="component" value="Unassembled WGS sequence"/>
</dbReference>
<reference evidence="2" key="1">
    <citation type="submission" date="2021-08" db="EMBL/GenBank/DDBJ databases">
        <authorList>
            <person name="Misof B."/>
            <person name="Oliver O."/>
            <person name="Podsiadlowski L."/>
            <person name="Donath A."/>
            <person name="Peters R."/>
            <person name="Mayer C."/>
            <person name="Rust J."/>
            <person name="Gunkel S."/>
            <person name="Lesny P."/>
            <person name="Martin S."/>
            <person name="Oeyen J.P."/>
            <person name="Petersen M."/>
            <person name="Panagiotis P."/>
            <person name="Wilbrandt J."/>
            <person name="Tanja T."/>
        </authorList>
    </citation>
    <scope>NUCLEOTIDE SEQUENCE</scope>
    <source>
        <strain evidence="2">GBR_01_08_01A</strain>
        <tissue evidence="2">Thorax + abdomen</tissue>
    </source>
</reference>
<dbReference type="AlphaFoldDB" id="A0AAD9RZ41"/>
<gene>
    <name evidence="2" type="ORF">KPH14_006384</name>
</gene>
<comment type="caution">
    <text evidence="2">The sequence shown here is derived from an EMBL/GenBank/DDBJ whole genome shotgun (WGS) entry which is preliminary data.</text>
</comment>
<keyword evidence="3" id="KW-1185">Reference proteome</keyword>
<proteinExistence type="predicted"/>
<dbReference type="EMBL" id="JAIFRP010000003">
    <property type="protein sequence ID" value="KAK2588615.1"/>
    <property type="molecule type" value="Genomic_DNA"/>
</dbReference>
<accession>A0AAD9RZ41</accession>
<organism evidence="2 3">
    <name type="scientific">Odynerus spinipes</name>
    <dbReference type="NCBI Taxonomy" id="1348599"/>
    <lineage>
        <taxon>Eukaryota</taxon>
        <taxon>Metazoa</taxon>
        <taxon>Ecdysozoa</taxon>
        <taxon>Arthropoda</taxon>
        <taxon>Hexapoda</taxon>
        <taxon>Insecta</taxon>
        <taxon>Pterygota</taxon>
        <taxon>Neoptera</taxon>
        <taxon>Endopterygota</taxon>
        <taxon>Hymenoptera</taxon>
        <taxon>Apocrita</taxon>
        <taxon>Aculeata</taxon>
        <taxon>Vespoidea</taxon>
        <taxon>Vespidae</taxon>
        <taxon>Eumeninae</taxon>
        <taxon>Odynerus</taxon>
    </lineage>
</organism>
<name>A0AAD9RZ41_9HYME</name>
<feature type="region of interest" description="Disordered" evidence="1">
    <location>
        <begin position="1"/>
        <end position="26"/>
    </location>
</feature>